<dbReference type="STRING" id="402734.SAMN05660918_0340"/>
<evidence type="ECO:0000313" key="1">
    <source>
        <dbReference type="EMBL" id="SEI39844.1"/>
    </source>
</evidence>
<reference evidence="2" key="1">
    <citation type="submission" date="2016-10" db="EMBL/GenBank/DDBJ databases">
        <authorList>
            <person name="Varghese N."/>
            <person name="Submissions S."/>
        </authorList>
    </citation>
    <scope>NUCLEOTIDE SEQUENCE [LARGE SCALE GENOMIC DNA]</scope>
    <source>
        <strain evidence="2">DSM 17934</strain>
    </source>
</reference>
<dbReference type="EMBL" id="FNYA01000001">
    <property type="protein sequence ID" value="SEI39844.1"/>
    <property type="molecule type" value="Genomic_DNA"/>
</dbReference>
<dbReference type="InterPro" id="IPR019904">
    <property type="entry name" value="Peroxiredoxin_OsmC"/>
</dbReference>
<sequence length="141" mass="15098">MIRIANAHWEGNLKEGNGTLSTQSGVLESTNYSFKTRFEVGVKGTNPEELLAAAHAGCFTMAVAAKLNAKGFTPNSLDTEATLTMNDLGIVSMHLKISGSVPNISAEEFATITKDAEQNCYVSKALSIPISSEVHFEFENA</sequence>
<proteinExistence type="predicted"/>
<gene>
    <name evidence="1" type="ORF">SAMN05660918_0340</name>
</gene>
<dbReference type="GO" id="GO:0006979">
    <property type="term" value="P:response to oxidative stress"/>
    <property type="evidence" value="ECO:0007669"/>
    <property type="project" value="InterPro"/>
</dbReference>
<dbReference type="InterPro" id="IPR015946">
    <property type="entry name" value="KH_dom-like_a/b"/>
</dbReference>
<protein>
    <submittedName>
        <fullName evidence="1">Osmotically inducible protein OsmC</fullName>
    </submittedName>
</protein>
<dbReference type="Pfam" id="PF02566">
    <property type="entry name" value="OsmC"/>
    <property type="match status" value="1"/>
</dbReference>
<dbReference type="Gene3D" id="3.30.300.20">
    <property type="match status" value="1"/>
</dbReference>
<dbReference type="NCBIfam" id="TIGR03562">
    <property type="entry name" value="osmo_induc_OsmC"/>
    <property type="match status" value="1"/>
</dbReference>
<dbReference type="GO" id="GO:0004601">
    <property type="term" value="F:peroxidase activity"/>
    <property type="evidence" value="ECO:0007669"/>
    <property type="project" value="InterPro"/>
</dbReference>
<dbReference type="Proteomes" id="UP000199702">
    <property type="component" value="Unassembled WGS sequence"/>
</dbReference>
<organism evidence="1 2">
    <name type="scientific">Flavobacterium terrigena</name>
    <dbReference type="NCBI Taxonomy" id="402734"/>
    <lineage>
        <taxon>Bacteria</taxon>
        <taxon>Pseudomonadati</taxon>
        <taxon>Bacteroidota</taxon>
        <taxon>Flavobacteriia</taxon>
        <taxon>Flavobacteriales</taxon>
        <taxon>Flavobacteriaceae</taxon>
        <taxon>Flavobacterium</taxon>
    </lineage>
</organism>
<evidence type="ECO:0000313" key="2">
    <source>
        <dbReference type="Proteomes" id="UP000199702"/>
    </source>
</evidence>
<accession>A0A1H6QFV1</accession>
<dbReference type="PANTHER" id="PTHR42830:SF1">
    <property type="entry name" value="OSMOTICALLY INDUCIBLE FAMILY PROTEIN"/>
    <property type="match status" value="1"/>
</dbReference>
<dbReference type="RefSeq" id="WP_317040007.1">
    <property type="nucleotide sequence ID" value="NZ_CBCSJU010000001.1"/>
</dbReference>
<dbReference type="AlphaFoldDB" id="A0A1H6QFV1"/>
<dbReference type="InterPro" id="IPR052707">
    <property type="entry name" value="OsmC_Ohr_Peroxiredoxin"/>
</dbReference>
<dbReference type="SUPFAM" id="SSF82784">
    <property type="entry name" value="OsmC-like"/>
    <property type="match status" value="1"/>
</dbReference>
<dbReference type="InterPro" id="IPR003718">
    <property type="entry name" value="OsmC/Ohr_fam"/>
</dbReference>
<keyword evidence="2" id="KW-1185">Reference proteome</keyword>
<dbReference type="InterPro" id="IPR036102">
    <property type="entry name" value="OsmC/Ohrsf"/>
</dbReference>
<name>A0A1H6QFV1_9FLAO</name>
<dbReference type="PANTHER" id="PTHR42830">
    <property type="entry name" value="OSMOTICALLY INDUCIBLE FAMILY PROTEIN"/>
    <property type="match status" value="1"/>
</dbReference>